<organism evidence="2 3">
    <name type="scientific">Thermodesulfobacterium commune DSM 2178</name>
    <dbReference type="NCBI Taxonomy" id="289377"/>
    <lineage>
        <taxon>Bacteria</taxon>
        <taxon>Pseudomonadati</taxon>
        <taxon>Thermodesulfobacteriota</taxon>
        <taxon>Thermodesulfobacteria</taxon>
        <taxon>Thermodesulfobacteriales</taxon>
        <taxon>Thermodesulfobacteriaceae</taxon>
        <taxon>Thermodesulfobacterium</taxon>
    </lineage>
</organism>
<evidence type="ECO:0000256" key="1">
    <source>
        <dbReference type="ARBA" id="ARBA00022729"/>
    </source>
</evidence>
<dbReference type="STRING" id="289377.HL41_05810"/>
<dbReference type="EMBL" id="CP008796">
    <property type="protein sequence ID" value="AIH04299.1"/>
    <property type="molecule type" value="Genomic_DNA"/>
</dbReference>
<dbReference type="InterPro" id="IPR036280">
    <property type="entry name" value="Multihaem_cyt_sf"/>
</dbReference>
<dbReference type="AlphaFoldDB" id="A0A075WSQ2"/>
<dbReference type="PaxDb" id="289377-HL41_05810"/>
<reference evidence="2 3" key="1">
    <citation type="journal article" date="2015" name="Genome Announc.">
        <title>Genome Sequence of a Sulfate-Reducing Thermophilic Bacterium, Thermodesulfobacterium commune DSM 2178T (Phylum Thermodesulfobacteria).</title>
        <authorList>
            <person name="Bhatnagar S."/>
            <person name="Badger J.H."/>
            <person name="Madupu R."/>
            <person name="Khouri H.M."/>
            <person name="O'Connor E.M."/>
            <person name="Robb F.T."/>
            <person name="Ward N.L."/>
            <person name="Eisen J.A."/>
        </authorList>
    </citation>
    <scope>NUCLEOTIDE SEQUENCE [LARGE SCALE GENOMIC DNA]</scope>
    <source>
        <strain evidence="2 3">DSM 2178</strain>
    </source>
</reference>
<sequence length="437" mass="49798">MLFLVLSSTEMPTLKRLAKTKSFWILLGLVILLCLFYSEAKKDRREVAKLTSGEVELCITCHQEVVPEKVHDKKVVGCSSCHLGNPYTLDFKEAHKNIVKNPGDLRYVNLTCGQPGCHLTEISKVKNSLMATNHGMIKRVVEVFEEKEVLSLYPKLSVSQLYHQEVYHKTKNSLGLDYYRKLCGSCHLWLEKGKLPYFLKEKGGGCTACHSVKEKDETPNSSRKVHPKLVRYPPMENCVRCHNRSGRIGFTYQGLYENEQGGIGDEVWVDGRWLDRVSPDIHFQKGLSCIDCHTKEEVMGDGNFYYSLHEALEIECQTCHGGDGTTKKGRKLKNFYKKGKQAYLESKGSEKRVLIKKPVKACSLSYHKRLTCVSCHAKHMPDCYGCHIKYDPRDTHLDKILAKETKGLWIEHESYRRLALPTLAVEDNQRVVTVTPG</sequence>
<accession>A0A075WSQ2</accession>
<dbReference type="PANTHER" id="PTHR35038">
    <property type="entry name" value="DISSIMILATORY SULFITE REDUCTASE SIRA"/>
    <property type="match status" value="1"/>
</dbReference>
<dbReference type="PANTHER" id="PTHR35038:SF8">
    <property type="entry name" value="C-TYPE POLYHEME CYTOCHROME OMCC"/>
    <property type="match status" value="1"/>
</dbReference>
<dbReference type="eggNOG" id="COG1290">
    <property type="taxonomic scope" value="Bacteria"/>
</dbReference>
<evidence type="ECO:0000313" key="3">
    <source>
        <dbReference type="Proteomes" id="UP000028481"/>
    </source>
</evidence>
<dbReference type="RefSeq" id="WP_038060201.1">
    <property type="nucleotide sequence ID" value="NZ_CP008796.1"/>
</dbReference>
<evidence type="ECO:0000313" key="2">
    <source>
        <dbReference type="EMBL" id="AIH04299.1"/>
    </source>
</evidence>
<dbReference type="Gene3D" id="3.90.10.10">
    <property type="entry name" value="Cytochrome C3"/>
    <property type="match status" value="2"/>
</dbReference>
<dbReference type="SUPFAM" id="SSF48695">
    <property type="entry name" value="Multiheme cytochromes"/>
    <property type="match status" value="1"/>
</dbReference>
<keyword evidence="3" id="KW-1185">Reference proteome</keyword>
<dbReference type="HOGENOM" id="CLU_023565_0_0_0"/>
<keyword evidence="1" id="KW-0732">Signal</keyword>
<dbReference type="KEGG" id="tcm:HL41_05810"/>
<gene>
    <name evidence="2" type="ORF">HL41_05810</name>
</gene>
<dbReference type="Proteomes" id="UP000028481">
    <property type="component" value="Chromosome"/>
</dbReference>
<proteinExistence type="predicted"/>
<dbReference type="GO" id="GO:0016491">
    <property type="term" value="F:oxidoreductase activity"/>
    <property type="evidence" value="ECO:0007669"/>
    <property type="project" value="TreeGrafter"/>
</dbReference>
<protein>
    <submittedName>
        <fullName evidence="2">Uncharacterized protein</fullName>
    </submittedName>
</protein>
<dbReference type="InterPro" id="IPR051829">
    <property type="entry name" value="Multiheme_Cytochr_ET"/>
</dbReference>
<name>A0A075WSQ2_9BACT</name>